<dbReference type="GO" id="GO:0140359">
    <property type="term" value="F:ABC-type transporter activity"/>
    <property type="evidence" value="ECO:0007669"/>
    <property type="project" value="InterPro"/>
</dbReference>
<feature type="transmembrane region" description="Helical" evidence="5">
    <location>
        <begin position="252"/>
        <end position="273"/>
    </location>
</feature>
<dbReference type="GO" id="GO:0016020">
    <property type="term" value="C:membrane"/>
    <property type="evidence" value="ECO:0007669"/>
    <property type="project" value="UniProtKB-SubCell"/>
</dbReference>
<comment type="subcellular location">
    <subcellularLocation>
        <location evidence="1">Membrane</location>
        <topology evidence="1">Multi-pass membrane protein</topology>
    </subcellularLocation>
</comment>
<keyword evidence="2 5" id="KW-0812">Transmembrane</keyword>
<feature type="transmembrane region" description="Helical" evidence="5">
    <location>
        <begin position="21"/>
        <end position="46"/>
    </location>
</feature>
<dbReference type="Pfam" id="PF12698">
    <property type="entry name" value="ABC2_membrane_3"/>
    <property type="match status" value="1"/>
</dbReference>
<evidence type="ECO:0000313" key="8">
    <source>
        <dbReference type="Proteomes" id="UP000198984"/>
    </source>
</evidence>
<dbReference type="STRING" id="573321.SAMN04488505_110232"/>
<dbReference type="PANTHER" id="PTHR43027">
    <property type="entry name" value="DOXORUBICIN RESISTANCE ABC TRANSPORTER PERMEASE PROTEIN DRRC-RELATED"/>
    <property type="match status" value="1"/>
</dbReference>
<feature type="transmembrane region" description="Helical" evidence="5">
    <location>
        <begin position="170"/>
        <end position="193"/>
    </location>
</feature>
<evidence type="ECO:0000256" key="2">
    <source>
        <dbReference type="ARBA" id="ARBA00022692"/>
    </source>
</evidence>
<dbReference type="AlphaFoldDB" id="A0A1H8GSC7"/>
<protein>
    <submittedName>
        <fullName evidence="7">ABC-2 type transport system permease protein</fullName>
    </submittedName>
</protein>
<keyword evidence="4 5" id="KW-0472">Membrane</keyword>
<evidence type="ECO:0000259" key="6">
    <source>
        <dbReference type="PROSITE" id="PS51012"/>
    </source>
</evidence>
<evidence type="ECO:0000313" key="7">
    <source>
        <dbReference type="EMBL" id="SEN46903.1"/>
    </source>
</evidence>
<dbReference type="InterPro" id="IPR052902">
    <property type="entry name" value="ABC-2_transporter"/>
</dbReference>
<reference evidence="7 8" key="1">
    <citation type="submission" date="2016-10" db="EMBL/GenBank/DDBJ databases">
        <authorList>
            <person name="de Groot N.N."/>
        </authorList>
    </citation>
    <scope>NUCLEOTIDE SEQUENCE [LARGE SCALE GENOMIC DNA]</scope>
    <source>
        <strain evidence="7 8">DSM 21039</strain>
    </source>
</reference>
<dbReference type="RefSeq" id="WP_089919996.1">
    <property type="nucleotide sequence ID" value="NZ_FOBB01000010.1"/>
</dbReference>
<accession>A0A1H8GSC7</accession>
<keyword evidence="8" id="KW-1185">Reference proteome</keyword>
<dbReference type="PROSITE" id="PS51012">
    <property type="entry name" value="ABC_TM2"/>
    <property type="match status" value="1"/>
</dbReference>
<evidence type="ECO:0000256" key="1">
    <source>
        <dbReference type="ARBA" id="ARBA00004141"/>
    </source>
</evidence>
<dbReference type="EMBL" id="FOBB01000010">
    <property type="protein sequence ID" value="SEN46903.1"/>
    <property type="molecule type" value="Genomic_DNA"/>
</dbReference>
<evidence type="ECO:0000256" key="4">
    <source>
        <dbReference type="ARBA" id="ARBA00023136"/>
    </source>
</evidence>
<dbReference type="OrthoDB" id="9778589at2"/>
<organism evidence="7 8">
    <name type="scientific">Chitinophaga rupis</name>
    <dbReference type="NCBI Taxonomy" id="573321"/>
    <lineage>
        <taxon>Bacteria</taxon>
        <taxon>Pseudomonadati</taxon>
        <taxon>Bacteroidota</taxon>
        <taxon>Chitinophagia</taxon>
        <taxon>Chitinophagales</taxon>
        <taxon>Chitinophagaceae</taxon>
        <taxon>Chitinophaga</taxon>
    </lineage>
</organism>
<proteinExistence type="predicted"/>
<feature type="transmembrane region" description="Helical" evidence="5">
    <location>
        <begin position="223"/>
        <end position="246"/>
    </location>
</feature>
<dbReference type="InterPro" id="IPR047817">
    <property type="entry name" value="ABC2_TM_bact-type"/>
</dbReference>
<name>A0A1H8GSC7_9BACT</name>
<dbReference type="PANTHER" id="PTHR43027:SF1">
    <property type="entry name" value="DOXORUBICIN RESISTANCE ABC TRANSPORTER PERMEASE PROTEIN DRRC-RELATED"/>
    <property type="match status" value="1"/>
</dbReference>
<gene>
    <name evidence="7" type="ORF">SAMN04488505_110232</name>
</gene>
<evidence type="ECO:0000256" key="3">
    <source>
        <dbReference type="ARBA" id="ARBA00022989"/>
    </source>
</evidence>
<evidence type="ECO:0000256" key="5">
    <source>
        <dbReference type="SAM" id="Phobius"/>
    </source>
</evidence>
<sequence length="365" mass="39969">MAVQYSQWKAMMAITKASLRAILRSPSTVAFTIGFPLAFILVFGFIGNSVVTVKVGVAAGTDTASYIYKGLAAVKSIKLINEPAAEMEDDMIKGRLTAIVHITQKTGPAANPAYEVKVRSSTAGIDKIQVFQSILTDVINRIDDRFYKRPSVAHIDSVVVPGRAYKTIDFILPGMLGFSLLSAAVFGTAFLFFSLRQTLVLKRFFATPVKRAYIIMGETLSRLLFQLIGAIVIIGLGHFAFGFTLVHGAVTFVEMLFLSLFGLVVFMGFGFLVSSVARNESTIPPIANVISMPQFLLAGTFFSIDALPGWLQPVCRALPLTYLNDAFRKVAFEGQHLWNVGTELGVLTLWGVIIYAVTIKVFKWE</sequence>
<keyword evidence="3 5" id="KW-1133">Transmembrane helix</keyword>
<dbReference type="InterPro" id="IPR013525">
    <property type="entry name" value="ABC2_TM"/>
</dbReference>
<feature type="transmembrane region" description="Helical" evidence="5">
    <location>
        <begin position="344"/>
        <end position="362"/>
    </location>
</feature>
<feature type="domain" description="ABC transmembrane type-2" evidence="6">
    <location>
        <begin position="128"/>
        <end position="365"/>
    </location>
</feature>
<dbReference type="Proteomes" id="UP000198984">
    <property type="component" value="Unassembled WGS sequence"/>
</dbReference>